<name>A0AAD9DB85_9STRA</name>
<dbReference type="Pfam" id="PF05050">
    <property type="entry name" value="Methyltransf_21"/>
    <property type="match status" value="1"/>
</dbReference>
<evidence type="ECO:0000313" key="2">
    <source>
        <dbReference type="EMBL" id="KAK1740982.1"/>
    </source>
</evidence>
<gene>
    <name evidence="2" type="ORF">QTG54_008234</name>
</gene>
<dbReference type="Gene3D" id="3.40.50.150">
    <property type="entry name" value="Vaccinia Virus protein VP39"/>
    <property type="match status" value="1"/>
</dbReference>
<organism evidence="2 3">
    <name type="scientific">Skeletonema marinoi</name>
    <dbReference type="NCBI Taxonomy" id="267567"/>
    <lineage>
        <taxon>Eukaryota</taxon>
        <taxon>Sar</taxon>
        <taxon>Stramenopiles</taxon>
        <taxon>Ochrophyta</taxon>
        <taxon>Bacillariophyta</taxon>
        <taxon>Coscinodiscophyceae</taxon>
        <taxon>Thalassiosirophycidae</taxon>
        <taxon>Thalassiosirales</taxon>
        <taxon>Skeletonemataceae</taxon>
        <taxon>Skeletonema</taxon>
        <taxon>Skeletonema marinoi-dohrnii complex</taxon>
    </lineage>
</organism>
<accession>A0AAD9DB85</accession>
<evidence type="ECO:0000259" key="1">
    <source>
        <dbReference type="Pfam" id="PF05050"/>
    </source>
</evidence>
<evidence type="ECO:0000313" key="3">
    <source>
        <dbReference type="Proteomes" id="UP001224775"/>
    </source>
</evidence>
<dbReference type="AlphaFoldDB" id="A0AAD9DB85"/>
<dbReference type="SUPFAM" id="SSF53335">
    <property type="entry name" value="S-adenosyl-L-methionine-dependent methyltransferases"/>
    <property type="match status" value="1"/>
</dbReference>
<reference evidence="2" key="1">
    <citation type="submission" date="2023-06" db="EMBL/GenBank/DDBJ databases">
        <title>Survivors Of The Sea: Transcriptome response of Skeletonema marinoi to long-term dormancy.</title>
        <authorList>
            <person name="Pinder M.I.M."/>
            <person name="Kourtchenko O."/>
            <person name="Robertson E.K."/>
            <person name="Larsson T."/>
            <person name="Maumus F."/>
            <person name="Osuna-Cruz C.M."/>
            <person name="Vancaester E."/>
            <person name="Stenow R."/>
            <person name="Vandepoele K."/>
            <person name="Ploug H."/>
            <person name="Bruchert V."/>
            <person name="Godhe A."/>
            <person name="Topel M."/>
        </authorList>
    </citation>
    <scope>NUCLEOTIDE SEQUENCE</scope>
    <source>
        <strain evidence="2">R05AC</strain>
    </source>
</reference>
<feature type="domain" description="Methyltransferase FkbM" evidence="1">
    <location>
        <begin position="49"/>
        <end position="184"/>
    </location>
</feature>
<dbReference type="EMBL" id="JATAAI010000014">
    <property type="protein sequence ID" value="KAK1740982.1"/>
    <property type="molecule type" value="Genomic_DNA"/>
</dbReference>
<keyword evidence="3" id="KW-1185">Reference proteome</keyword>
<dbReference type="PANTHER" id="PTHR34203">
    <property type="entry name" value="METHYLTRANSFERASE, FKBM FAMILY PROTEIN"/>
    <property type="match status" value="1"/>
</dbReference>
<proteinExistence type="predicted"/>
<protein>
    <recommendedName>
        <fullName evidence="1">Methyltransferase FkbM domain-containing protein</fullName>
    </recommendedName>
</protein>
<feature type="non-terminal residue" evidence="2">
    <location>
        <position position="1"/>
    </location>
</feature>
<dbReference type="InterPro" id="IPR052514">
    <property type="entry name" value="SAM-dependent_MTase"/>
</dbReference>
<dbReference type="InterPro" id="IPR006342">
    <property type="entry name" value="FkbM_mtfrase"/>
</dbReference>
<comment type="caution">
    <text evidence="2">The sequence shown here is derived from an EMBL/GenBank/DDBJ whole genome shotgun (WGS) entry which is preliminary data.</text>
</comment>
<dbReference type="Proteomes" id="UP001224775">
    <property type="component" value="Unassembled WGS sequence"/>
</dbReference>
<sequence length="262" mass="30402">VFLDVGSNIGNHVRFLFEPQLYPAAKIARNFFKEAFGPELDRLNTDICVFSFEPNPDHYSRHEHLRRAYNSLNWRYTPIHAGVAHHTGNITFYHTGDDLGFTTKKSNCRKECRPEQVPIIRLADWIKREVADRRIPLTGNNTIMPPRVVMKMDVEFMEYEILPDLMLSGVLCNNIHAVMGEFHHDLNMIAYLWPMTYQGQGEGSLWTLDRGTAKQISTEWLRMMEHNPNCNTKFFMKDDESYKNDGQPLPIIQMPSNNTSIP</sequence>
<dbReference type="InterPro" id="IPR029063">
    <property type="entry name" value="SAM-dependent_MTases_sf"/>
</dbReference>
<dbReference type="PANTHER" id="PTHR34203:SF13">
    <property type="entry name" value="EXPRESSED PROTEIN"/>
    <property type="match status" value="1"/>
</dbReference>